<comment type="caution">
    <text evidence="1">The sequence shown here is derived from an EMBL/GenBank/DDBJ whole genome shotgun (WGS) entry which is preliminary data.</text>
</comment>
<proteinExistence type="predicted"/>
<keyword evidence="2" id="KW-1185">Reference proteome</keyword>
<name>A0ABV0CNE5_9NEIS</name>
<protein>
    <recommendedName>
        <fullName evidence="3">ATP-binding protein</fullName>
    </recommendedName>
</protein>
<sequence>MSTRNNPFALVRAADYSDSQINALWVELGEAVISSVIEPTSTISKYILGGRGSGKTHLLRYHSYPAVKLRNPNMTGIEVIKRQGYLAVFQRATALDAARFEVAVDDHGKWQQLFGVYLELKLAEGLIDALCDIKRTTPDIIFDDSSLINELTTTILDNKLFEISALEEFKKWLVVEKRKIDDAINNAAFSGGLEIRVPFSIGSLCLPIRKAIDKWSEDMRDIPLLYLIDEIENFSIKQQQVVNTLIRYGEGMATFRVTGRLYGVKTYSTIGDGEENREGAEFKKTDLDDLLKNYQKYGTFARKFVLKRIGIESQDSIIDPACYFDEIKSDNFYIDFINKLCIEEKDSIFLKPFTDAIHASKSTNLNKESIGKIITNLSLEFPLILQKLNLLIFCKKYSEKKDPIELSIAIREMCTNFINKDSTGKYYANAYSHYKADLFSQICRESKKVENIPYAGFDTFVQMSSGNARNLLIILSRAYEIAAFREVDFLKEEPLSISIQTLAATEAARFIFERDTNYGSLADQAKIAVERLATLLRTARYSLNIPEVSPLTISFSDDQLSPKSREVLDAALNYSLLFETSRGRPDRNSQRLNRKVQLNPLLSPRWGLPIGKRGDISLPAEIIASIFEPDYINEFNTALKQLNQKWNSPFNPNPALMTQVSLFD</sequence>
<gene>
    <name evidence="1" type="ORF">VA599_16645</name>
</gene>
<reference evidence="1 2" key="1">
    <citation type="submission" date="2023-12" db="EMBL/GenBank/DDBJ databases">
        <title>Chromobacterium sp. strain TRC.1.1.SA producing antimicrobial pigment.</title>
        <authorList>
            <person name="Verma N."/>
            <person name="Choksket S."/>
            <person name="Pinnaka A.K."/>
            <person name="Korpole S."/>
        </authorList>
    </citation>
    <scope>NUCLEOTIDE SEQUENCE [LARGE SCALE GENOMIC DNA]</scope>
    <source>
        <strain evidence="1 2">TRC1.1.SA</strain>
    </source>
</reference>
<accession>A0ABV0CNE5</accession>
<dbReference type="InterPro" id="IPR056955">
    <property type="entry name" value="ORC-CDC6-like"/>
</dbReference>
<dbReference type="Pfam" id="PF24389">
    <property type="entry name" value="ORC-CDC6-like"/>
    <property type="match status" value="1"/>
</dbReference>
<dbReference type="Proteomes" id="UP001405405">
    <property type="component" value="Unassembled WGS sequence"/>
</dbReference>
<dbReference type="EMBL" id="JAYFSJ010000012">
    <property type="protein sequence ID" value="MEN7432373.1"/>
    <property type="molecule type" value="Genomic_DNA"/>
</dbReference>
<evidence type="ECO:0008006" key="3">
    <source>
        <dbReference type="Google" id="ProtNLM"/>
    </source>
</evidence>
<evidence type="ECO:0000313" key="2">
    <source>
        <dbReference type="Proteomes" id="UP001405405"/>
    </source>
</evidence>
<dbReference type="RefSeq" id="WP_346789594.1">
    <property type="nucleotide sequence ID" value="NZ_JAYFSJ010000012.1"/>
</dbReference>
<evidence type="ECO:0000313" key="1">
    <source>
        <dbReference type="EMBL" id="MEN7432373.1"/>
    </source>
</evidence>
<organism evidence="1 2">
    <name type="scientific">Chromobacterium indicum</name>
    <dbReference type="NCBI Taxonomy" id="3110228"/>
    <lineage>
        <taxon>Bacteria</taxon>
        <taxon>Pseudomonadati</taxon>
        <taxon>Pseudomonadota</taxon>
        <taxon>Betaproteobacteria</taxon>
        <taxon>Neisseriales</taxon>
        <taxon>Chromobacteriaceae</taxon>
        <taxon>Chromobacterium</taxon>
    </lineage>
</organism>